<evidence type="ECO:0000256" key="1">
    <source>
        <dbReference type="ARBA" id="ARBA00004123"/>
    </source>
</evidence>
<evidence type="ECO:0000256" key="9">
    <source>
        <dbReference type="ARBA" id="ARBA00053387"/>
    </source>
</evidence>
<dbReference type="InParanoid" id="A0A6P5M1B8"/>
<dbReference type="FunFam" id="1.25.40.720:FF:000001">
    <property type="entry name" value="Telomere length regulation protein TEL2"/>
    <property type="match status" value="1"/>
</dbReference>
<evidence type="ECO:0000259" key="11">
    <source>
        <dbReference type="Pfam" id="PF10193"/>
    </source>
</evidence>
<keyword evidence="6" id="KW-0963">Cytoplasm</keyword>
<feature type="region of interest" description="Disordered" evidence="10">
    <location>
        <begin position="479"/>
        <end position="505"/>
    </location>
</feature>
<evidence type="ECO:0000256" key="10">
    <source>
        <dbReference type="SAM" id="MobiDB-lite"/>
    </source>
</evidence>
<evidence type="ECO:0000313" key="14">
    <source>
        <dbReference type="RefSeq" id="XP_020862284.1"/>
    </source>
</evidence>
<dbReference type="AlphaFoldDB" id="A0A6P5M1B8"/>
<dbReference type="InterPro" id="IPR051970">
    <property type="entry name" value="TEL2_Regulation"/>
</dbReference>
<evidence type="ECO:0000256" key="7">
    <source>
        <dbReference type="ARBA" id="ARBA00023136"/>
    </source>
</evidence>
<dbReference type="PANTHER" id="PTHR15830">
    <property type="entry name" value="TELOMERE LENGTH REGULATION PROTEIN TEL2 FAMILY MEMBER"/>
    <property type="match status" value="1"/>
</dbReference>
<evidence type="ECO:0000259" key="12">
    <source>
        <dbReference type="Pfam" id="PF25320"/>
    </source>
</evidence>
<dbReference type="Gene3D" id="1.25.40.720">
    <property type="entry name" value="Telomere length regulation protein 2, C-terminal domain"/>
    <property type="match status" value="2"/>
</dbReference>
<dbReference type="Pfam" id="PF10193">
    <property type="entry name" value="Telomere_reg-2"/>
    <property type="match status" value="1"/>
</dbReference>
<keyword evidence="8" id="KW-0539">Nucleus</keyword>
<dbReference type="GO" id="GO:0051879">
    <property type="term" value="F:Hsp90 protein binding"/>
    <property type="evidence" value="ECO:0007669"/>
    <property type="project" value="TreeGrafter"/>
</dbReference>
<dbReference type="GO" id="GO:0050821">
    <property type="term" value="P:protein stabilization"/>
    <property type="evidence" value="ECO:0007669"/>
    <property type="project" value="UniProtKB-ARBA"/>
</dbReference>
<gene>
    <name evidence="14" type="primary">TELO2</name>
</gene>
<dbReference type="KEGG" id="pcw:110221908"/>
<organism evidence="13 14">
    <name type="scientific">Phascolarctos cinereus</name>
    <name type="common">Koala</name>
    <dbReference type="NCBI Taxonomy" id="38626"/>
    <lineage>
        <taxon>Eukaryota</taxon>
        <taxon>Metazoa</taxon>
        <taxon>Chordata</taxon>
        <taxon>Craniata</taxon>
        <taxon>Vertebrata</taxon>
        <taxon>Euteleostomi</taxon>
        <taxon>Mammalia</taxon>
        <taxon>Metatheria</taxon>
        <taxon>Diprotodontia</taxon>
        <taxon>Phascolarctidae</taxon>
        <taxon>Phascolarctos</taxon>
    </lineage>
</organism>
<dbReference type="Pfam" id="PF25320">
    <property type="entry name" value="TELO2_ARM"/>
    <property type="match status" value="1"/>
</dbReference>
<comment type="similarity">
    <text evidence="4">Belongs to the TEL2 family.</text>
</comment>
<comment type="function">
    <text evidence="9">Regulator of the DNA damage response (DDR). Part of the TTT complex that is required to stabilize protein levels of the phosphatidylinositol 3-kinase-related protein kinase (PIKK) family proteins. The TTT complex is involved in the cellular resistance to DNA damage stresses, like ionizing radiation (IR), ultraviolet (UV) and mitomycin C (MMC). Together with the TTT complex and HSP90 may participate in the proper folding of newly synthesized PIKKs. Promotes assembly, stabilizes and maintains the activity of mTORC1 and mTORC2 complexes, which regulate cell growth and survival in response to nutrient and hormonal signals. May be involved in telomere length regulation.</text>
</comment>
<feature type="domain" description="Telomere length regulation protein conserved" evidence="11">
    <location>
        <begin position="522"/>
        <end position="630"/>
    </location>
</feature>
<keyword evidence="13" id="KW-1185">Reference proteome</keyword>
<feature type="domain" description="TELO2 ARM repeat" evidence="12">
    <location>
        <begin position="336"/>
        <end position="429"/>
    </location>
</feature>
<feature type="compositionally biased region" description="Basic and acidic residues" evidence="10">
    <location>
        <begin position="483"/>
        <end position="496"/>
    </location>
</feature>
<dbReference type="GO" id="GO:0016020">
    <property type="term" value="C:membrane"/>
    <property type="evidence" value="ECO:0007669"/>
    <property type="project" value="UniProtKB-SubCell"/>
</dbReference>
<dbReference type="InterPro" id="IPR038528">
    <property type="entry name" value="TEL2_C_sf"/>
</dbReference>
<dbReference type="FunCoup" id="A0A6P5M1B8">
    <property type="interactions" value="2068"/>
</dbReference>
<protein>
    <recommendedName>
        <fullName evidence="5">Telomere length regulation protein TEL2 homolog</fullName>
    </recommendedName>
</protein>
<comment type="subcellular location">
    <subcellularLocation>
        <location evidence="3">Cytoplasm</location>
    </subcellularLocation>
    <subcellularLocation>
        <location evidence="2">Membrane</location>
    </subcellularLocation>
    <subcellularLocation>
        <location evidence="1">Nucleus</location>
    </subcellularLocation>
</comment>
<dbReference type="InterPro" id="IPR019337">
    <property type="entry name" value="Telomere_length_regulation_dom"/>
</dbReference>
<dbReference type="GO" id="GO:0042162">
    <property type="term" value="F:telomeric DNA binding"/>
    <property type="evidence" value="ECO:0007669"/>
    <property type="project" value="TreeGrafter"/>
</dbReference>
<dbReference type="InterPro" id="IPR057348">
    <property type="entry name" value="TELO2_ARM"/>
</dbReference>
<accession>A0A6P5M1B8</accession>
<dbReference type="Proteomes" id="UP000515140">
    <property type="component" value="Unplaced"/>
</dbReference>
<evidence type="ECO:0000256" key="4">
    <source>
        <dbReference type="ARBA" id="ARBA00006133"/>
    </source>
</evidence>
<proteinExistence type="inferred from homology"/>
<evidence type="ECO:0000313" key="13">
    <source>
        <dbReference type="Proteomes" id="UP000515140"/>
    </source>
</evidence>
<sequence>MASNQALILNTMDPELSEVRHTVQEALHTLSSSKDGVQISEALRSVKVYLDGMKNPVLPREREEFSKIYFSTFLRCLVSKLSPDWLELLPAGQLEELWDSFFLEGPADQAFLVLIESIIVTVGLSYPLMKMAQVLSRFLKMGRLAELMWEMCQQKVPRGSSLLQETLLSKVVCLPDHLSNQMKEQSLPLFFPQNYFPLLGEEMIQVLQRISDSLRGGSDCSIFFLSQILAKVCIHGRQKEILGVLVPRLTELTQADCIWQRLSWRLMESVPDRGMEAVVSGLIQEAPGDRVLSRLLGNLVMKNKKAQFVVTRKCLLLQYRYSTEVLQNLLGYLALDSHRRTLLLQVLKDLLETWGSSSAVKHSPVEQQLYVSKAILICLSHLKESEIDHIREELLTAMMGGVQCHIESSLPQVRHVGMIVAETISSRIHLEGPHLKFQYEENKLTRELLSLVNLKPAAASPPASGSPVVPAPAAQADCLSPEGKAHQEEEKDKGSDSDLDSDDELVPYDMSRDKELKNAKAPVYIRDCLEALTSSEDVERWEVTLQVLESLIRRSPAATKEVSAELAKVLLHLEEKTCMEGFEMLRQRALVAVTVTEPVQVAQYLTSQFYAMNYSLRQRMDILDVLVLAAQELSSPRSLEKAKIPGPPEPGVQLLPAPLTPQSNKVPSDDWRRIVEERIKNKTRRFAKGSSRSSTANGPNKFNSVVGYFFFPLIERFDRPLVTFDLLGEDSLVLGRLVHTVGILMYFAINTTAAVPMGKALLEFVWTLRFHTDAYVRQGLLYSISSILWSVPAERLLGDLTDELLETRSWLAAVTENDPDEDCRKLAMQALLLMEKLKDRLQIGSS</sequence>
<reference evidence="14" key="1">
    <citation type="submission" date="2025-08" db="UniProtKB">
        <authorList>
            <consortium name="RefSeq"/>
        </authorList>
    </citation>
    <scope>IDENTIFICATION</scope>
    <source>
        <tissue evidence="14">Spleen</tissue>
    </source>
</reference>
<name>A0A6P5M1B8_PHACI</name>
<dbReference type="PANTHER" id="PTHR15830:SF10">
    <property type="entry name" value="TELOMERE LENGTH REGULATION PROTEIN TEL2 HOMOLOG"/>
    <property type="match status" value="1"/>
</dbReference>
<keyword evidence="7" id="KW-0472">Membrane</keyword>
<dbReference type="FunFam" id="1.25.40.720:FF:000003">
    <property type="entry name" value="Telomere length regulation protein TEL2 homolog"/>
    <property type="match status" value="1"/>
</dbReference>
<dbReference type="GO" id="GO:0005829">
    <property type="term" value="C:cytosol"/>
    <property type="evidence" value="ECO:0007669"/>
    <property type="project" value="TreeGrafter"/>
</dbReference>
<dbReference type="GO" id="GO:0005634">
    <property type="term" value="C:nucleus"/>
    <property type="evidence" value="ECO:0007669"/>
    <property type="project" value="UniProtKB-SubCell"/>
</dbReference>
<dbReference type="InterPro" id="IPR016024">
    <property type="entry name" value="ARM-type_fold"/>
</dbReference>
<dbReference type="GeneID" id="110221908"/>
<evidence type="ECO:0000256" key="6">
    <source>
        <dbReference type="ARBA" id="ARBA00022490"/>
    </source>
</evidence>
<evidence type="ECO:0000256" key="3">
    <source>
        <dbReference type="ARBA" id="ARBA00004496"/>
    </source>
</evidence>
<dbReference type="GO" id="GO:0051083">
    <property type="term" value="P:'de novo' cotranslational protein folding"/>
    <property type="evidence" value="ECO:0007669"/>
    <property type="project" value="TreeGrafter"/>
</dbReference>
<evidence type="ECO:0000256" key="5">
    <source>
        <dbReference type="ARBA" id="ARBA00018231"/>
    </source>
</evidence>
<dbReference type="RefSeq" id="XP_020862284.1">
    <property type="nucleotide sequence ID" value="XM_021006625.1"/>
</dbReference>
<evidence type="ECO:0000256" key="2">
    <source>
        <dbReference type="ARBA" id="ARBA00004370"/>
    </source>
</evidence>
<dbReference type="CTD" id="9894"/>
<dbReference type="SUPFAM" id="SSF48371">
    <property type="entry name" value="ARM repeat"/>
    <property type="match status" value="1"/>
</dbReference>
<evidence type="ECO:0000256" key="8">
    <source>
        <dbReference type="ARBA" id="ARBA00023242"/>
    </source>
</evidence>